<protein>
    <recommendedName>
        <fullName evidence="2">Retrotransposon gag domain-containing protein</fullName>
    </recommendedName>
</protein>
<accession>M8BUY3</accession>
<name>M8BUY3_AEGTA</name>
<sequence>MALRQRPGETVNRYHLRMQGILRRFPDASTDVPDAFLKSAFIHGLRAEFQDWVACWKKAAPASEVDGGGEANGAAADK</sequence>
<reference evidence="1" key="1">
    <citation type="submission" date="2015-06" db="UniProtKB">
        <authorList>
            <consortium name="EnsemblPlants"/>
        </authorList>
    </citation>
    <scope>IDENTIFICATION</scope>
</reference>
<evidence type="ECO:0000313" key="1">
    <source>
        <dbReference type="EnsemblPlants" id="EMT25744"/>
    </source>
</evidence>
<dbReference type="EnsemblPlants" id="EMT25744">
    <property type="protein sequence ID" value="EMT25744"/>
    <property type="gene ID" value="F775_23443"/>
</dbReference>
<proteinExistence type="predicted"/>
<evidence type="ECO:0008006" key="2">
    <source>
        <dbReference type="Google" id="ProtNLM"/>
    </source>
</evidence>
<organism evidence="1">
    <name type="scientific">Aegilops tauschii</name>
    <name type="common">Tausch's goatgrass</name>
    <name type="synonym">Aegilops squarrosa</name>
    <dbReference type="NCBI Taxonomy" id="37682"/>
    <lineage>
        <taxon>Eukaryota</taxon>
        <taxon>Viridiplantae</taxon>
        <taxon>Streptophyta</taxon>
        <taxon>Embryophyta</taxon>
        <taxon>Tracheophyta</taxon>
        <taxon>Spermatophyta</taxon>
        <taxon>Magnoliopsida</taxon>
        <taxon>Liliopsida</taxon>
        <taxon>Poales</taxon>
        <taxon>Poaceae</taxon>
        <taxon>BOP clade</taxon>
        <taxon>Pooideae</taxon>
        <taxon>Triticodae</taxon>
        <taxon>Triticeae</taxon>
        <taxon>Triticinae</taxon>
        <taxon>Aegilops</taxon>
    </lineage>
</organism>
<dbReference type="AlphaFoldDB" id="M8BUY3"/>